<dbReference type="PIRSF" id="PIRSF000386">
    <property type="entry name" value="tRNA_mtase"/>
    <property type="match status" value="1"/>
</dbReference>
<dbReference type="InterPro" id="IPR029028">
    <property type="entry name" value="Alpha/beta_knot_MTases"/>
</dbReference>
<keyword evidence="11 15" id="KW-0819">tRNA processing</keyword>
<evidence type="ECO:0000256" key="8">
    <source>
        <dbReference type="ARBA" id="ARBA00022603"/>
    </source>
</evidence>
<evidence type="ECO:0000259" key="18">
    <source>
        <dbReference type="Pfam" id="PF01746"/>
    </source>
</evidence>
<evidence type="ECO:0000256" key="1">
    <source>
        <dbReference type="ARBA" id="ARBA00002634"/>
    </source>
</evidence>
<evidence type="ECO:0000256" key="3">
    <source>
        <dbReference type="ARBA" id="ARBA00007630"/>
    </source>
</evidence>
<evidence type="ECO:0000256" key="5">
    <source>
        <dbReference type="ARBA" id="ARBA00012807"/>
    </source>
</evidence>
<dbReference type="FunFam" id="3.40.1280.10:FF:000001">
    <property type="entry name" value="tRNA (guanine-N(1)-)-methyltransferase"/>
    <property type="match status" value="1"/>
</dbReference>
<dbReference type="PANTHER" id="PTHR46417">
    <property type="entry name" value="TRNA (GUANINE-N(1)-)-METHYLTRANSFERASE"/>
    <property type="match status" value="1"/>
</dbReference>
<dbReference type="EC" id="2.1.1.228" evidence="5 15"/>
<dbReference type="RefSeq" id="WP_094406657.1">
    <property type="nucleotide sequence ID" value="NZ_NMVM01000001.1"/>
</dbReference>
<name>A0A255G141_9ACTN</name>
<evidence type="ECO:0000256" key="16">
    <source>
        <dbReference type="PIRSR" id="PIRSR000386-1"/>
    </source>
</evidence>
<dbReference type="HAMAP" id="MF_00605">
    <property type="entry name" value="TrmD"/>
    <property type="match status" value="1"/>
</dbReference>
<dbReference type="AlphaFoldDB" id="A0A255G141"/>
<proteinExistence type="inferred from homology"/>
<evidence type="ECO:0000313" key="20">
    <source>
        <dbReference type="Proteomes" id="UP000215896"/>
    </source>
</evidence>
<dbReference type="Proteomes" id="UP000215896">
    <property type="component" value="Unassembled WGS sequence"/>
</dbReference>
<evidence type="ECO:0000256" key="7">
    <source>
        <dbReference type="ARBA" id="ARBA00022490"/>
    </source>
</evidence>
<dbReference type="InterPro" id="IPR016009">
    <property type="entry name" value="tRNA_MeTrfase_TRMD/TRM10"/>
</dbReference>
<gene>
    <name evidence="15" type="primary">trmD</name>
    <name evidence="19" type="ORF">CGZ94_18580</name>
</gene>
<evidence type="ECO:0000256" key="15">
    <source>
        <dbReference type="HAMAP-Rule" id="MF_00605"/>
    </source>
</evidence>
<keyword evidence="10 15" id="KW-0949">S-adenosyl-L-methionine</keyword>
<keyword evidence="9 15" id="KW-0808">Transferase</keyword>
<evidence type="ECO:0000256" key="17">
    <source>
        <dbReference type="RuleBase" id="RU003464"/>
    </source>
</evidence>
<dbReference type="Gene3D" id="3.40.1280.10">
    <property type="match status" value="1"/>
</dbReference>
<dbReference type="EMBL" id="NMVO01000017">
    <property type="protein sequence ID" value="OYO09658.1"/>
    <property type="molecule type" value="Genomic_DNA"/>
</dbReference>
<dbReference type="SUPFAM" id="SSF75217">
    <property type="entry name" value="alpha/beta knot"/>
    <property type="match status" value="1"/>
</dbReference>
<dbReference type="InterPro" id="IPR002649">
    <property type="entry name" value="tRNA_m1G_MeTrfase_TrmD"/>
</dbReference>
<feature type="binding site" evidence="15 16">
    <location>
        <begin position="142"/>
        <end position="147"/>
    </location>
    <ligand>
        <name>S-adenosyl-L-methionine</name>
        <dbReference type="ChEBI" id="CHEBI:59789"/>
    </ligand>
</feature>
<reference evidence="19 20" key="1">
    <citation type="submission" date="2017-07" db="EMBL/GenBank/DDBJ databases">
        <title>Draft whole genome sequences of clinical Proprionibacteriaceae strains.</title>
        <authorList>
            <person name="Bernier A.-M."/>
            <person name="Bernard K."/>
            <person name="Domingo M.-C."/>
        </authorList>
    </citation>
    <scope>NUCLEOTIDE SEQUENCE [LARGE SCALE GENOMIC DNA]</scope>
    <source>
        <strain evidence="19 20">NML 030167</strain>
    </source>
</reference>
<organism evidence="19 20">
    <name type="scientific">Enemella evansiae</name>
    <dbReference type="NCBI Taxonomy" id="2016499"/>
    <lineage>
        <taxon>Bacteria</taxon>
        <taxon>Bacillati</taxon>
        <taxon>Actinomycetota</taxon>
        <taxon>Actinomycetes</taxon>
        <taxon>Propionibacteriales</taxon>
        <taxon>Propionibacteriaceae</taxon>
        <taxon>Enemella</taxon>
    </lineage>
</organism>
<sequence length="240" mass="26047">MSEPSADPGLRLDLVSIFPDYFAPLQLSLVGKAIQAGIVSVGVHDLRQWTTDRHRTVDDTPYGGGAGMVMKPEPWGAALDALATAGSTLVVPSPSGERFSQPAAYELADAGHLIFACGRYEGIDARVMAYARERMPVRELSLGDYVLNGGEVASLVMIEAIVRLLPGVIGNPESLTEESHSAGHDRLLEYPVYTKPPSWRGLAVPEVLFSGHHAQIADWRRQQAVELTRRRRPDLLADGP</sequence>
<dbReference type="Gene3D" id="1.10.1270.20">
    <property type="entry name" value="tRNA(m1g37)methyltransferase, domain 2"/>
    <property type="match status" value="1"/>
</dbReference>
<evidence type="ECO:0000256" key="2">
    <source>
        <dbReference type="ARBA" id="ARBA00004496"/>
    </source>
</evidence>
<dbReference type="GO" id="GO:0002939">
    <property type="term" value="P:tRNA N1-guanine methylation"/>
    <property type="evidence" value="ECO:0007669"/>
    <property type="project" value="TreeGrafter"/>
</dbReference>
<dbReference type="GO" id="GO:0005829">
    <property type="term" value="C:cytosol"/>
    <property type="evidence" value="ECO:0007669"/>
    <property type="project" value="TreeGrafter"/>
</dbReference>
<keyword evidence="8 15" id="KW-0489">Methyltransferase</keyword>
<accession>A0A4R6LVA7</accession>
<evidence type="ECO:0000256" key="4">
    <source>
        <dbReference type="ARBA" id="ARBA00011738"/>
    </source>
</evidence>
<feature type="domain" description="tRNA methyltransferase TRMD/TRM10-type" evidence="18">
    <location>
        <begin position="10"/>
        <end position="237"/>
    </location>
</feature>
<evidence type="ECO:0000256" key="10">
    <source>
        <dbReference type="ARBA" id="ARBA00022691"/>
    </source>
</evidence>
<evidence type="ECO:0000256" key="6">
    <source>
        <dbReference type="ARBA" id="ARBA00014679"/>
    </source>
</evidence>
<evidence type="ECO:0000256" key="12">
    <source>
        <dbReference type="ARBA" id="ARBA00029736"/>
    </source>
</evidence>
<dbReference type="PANTHER" id="PTHR46417:SF1">
    <property type="entry name" value="TRNA (GUANINE-N(1)-)-METHYLTRANSFERASE"/>
    <property type="match status" value="1"/>
</dbReference>
<dbReference type="NCBIfam" id="TIGR00088">
    <property type="entry name" value="trmD"/>
    <property type="match status" value="1"/>
</dbReference>
<evidence type="ECO:0000313" key="19">
    <source>
        <dbReference type="EMBL" id="OYO09658.1"/>
    </source>
</evidence>
<protein>
    <recommendedName>
        <fullName evidence="6 15">tRNA (guanine-N(1)-)-methyltransferase</fullName>
        <ecNumber evidence="5 15">2.1.1.228</ecNumber>
    </recommendedName>
    <alternativeName>
        <fullName evidence="12 15">M1G-methyltransferase</fullName>
    </alternativeName>
    <alternativeName>
        <fullName evidence="13 15">tRNA [GM37] methyltransferase</fullName>
    </alternativeName>
</protein>
<comment type="caution">
    <text evidence="19">The sequence shown here is derived from an EMBL/GenBank/DDBJ whole genome shotgun (WGS) entry which is preliminary data.</text>
</comment>
<comment type="similarity">
    <text evidence="3 15 17">Belongs to the RNA methyltransferase TrmD family.</text>
</comment>
<dbReference type="OrthoDB" id="9807416at2"/>
<dbReference type="Pfam" id="PF01746">
    <property type="entry name" value="tRNA_m1G_MT"/>
    <property type="match status" value="1"/>
</dbReference>
<evidence type="ECO:0000256" key="14">
    <source>
        <dbReference type="ARBA" id="ARBA00047783"/>
    </source>
</evidence>
<feature type="binding site" evidence="15 16">
    <location>
        <position position="118"/>
    </location>
    <ligand>
        <name>S-adenosyl-L-methionine</name>
        <dbReference type="ChEBI" id="CHEBI:59789"/>
    </ligand>
</feature>
<dbReference type="InterPro" id="IPR029026">
    <property type="entry name" value="tRNA_m1G_MTases_N"/>
</dbReference>
<dbReference type="NCBIfam" id="NF000648">
    <property type="entry name" value="PRK00026.1"/>
    <property type="match status" value="1"/>
</dbReference>
<accession>A0A255G141</accession>
<keyword evidence="7 15" id="KW-0963">Cytoplasm</keyword>
<evidence type="ECO:0000256" key="11">
    <source>
        <dbReference type="ARBA" id="ARBA00022694"/>
    </source>
</evidence>
<dbReference type="InterPro" id="IPR023148">
    <property type="entry name" value="tRNA_m1G_MeTrfase_C_sf"/>
</dbReference>
<dbReference type="CDD" id="cd18080">
    <property type="entry name" value="TrmD-like"/>
    <property type="match status" value="1"/>
</dbReference>
<comment type="catalytic activity">
    <reaction evidence="14 15 17">
        <text>guanosine(37) in tRNA + S-adenosyl-L-methionine = N(1)-methylguanosine(37) in tRNA + S-adenosyl-L-homocysteine + H(+)</text>
        <dbReference type="Rhea" id="RHEA:36899"/>
        <dbReference type="Rhea" id="RHEA-COMP:10145"/>
        <dbReference type="Rhea" id="RHEA-COMP:10147"/>
        <dbReference type="ChEBI" id="CHEBI:15378"/>
        <dbReference type="ChEBI" id="CHEBI:57856"/>
        <dbReference type="ChEBI" id="CHEBI:59789"/>
        <dbReference type="ChEBI" id="CHEBI:73542"/>
        <dbReference type="ChEBI" id="CHEBI:74269"/>
        <dbReference type="EC" id="2.1.1.228"/>
    </reaction>
</comment>
<comment type="function">
    <text evidence="1 15 17">Specifically methylates guanosine-37 in various tRNAs.</text>
</comment>
<keyword evidence="20" id="KW-1185">Reference proteome</keyword>
<comment type="subunit">
    <text evidence="4 15 17">Homodimer.</text>
</comment>
<comment type="subcellular location">
    <subcellularLocation>
        <location evidence="2 15 17">Cytoplasm</location>
    </subcellularLocation>
</comment>
<evidence type="ECO:0000256" key="9">
    <source>
        <dbReference type="ARBA" id="ARBA00022679"/>
    </source>
</evidence>
<evidence type="ECO:0000256" key="13">
    <source>
        <dbReference type="ARBA" id="ARBA00033392"/>
    </source>
</evidence>
<dbReference type="GO" id="GO:0052906">
    <property type="term" value="F:tRNA (guanine(37)-N1)-methyltransferase activity"/>
    <property type="evidence" value="ECO:0007669"/>
    <property type="project" value="UniProtKB-UniRule"/>
</dbReference>